<keyword evidence="1" id="KW-1185">Reference proteome</keyword>
<evidence type="ECO:0000313" key="2">
    <source>
        <dbReference type="WBParaSite" id="L893_g21638.t1"/>
    </source>
</evidence>
<name>A0A1I7Z0V3_9BILA</name>
<evidence type="ECO:0000313" key="1">
    <source>
        <dbReference type="Proteomes" id="UP000095287"/>
    </source>
</evidence>
<dbReference type="Proteomes" id="UP000095287">
    <property type="component" value="Unplaced"/>
</dbReference>
<sequence length="348" mass="40519">MDTVPSAFVFSLVETLLTSNNFWRLEHMEELGCGYGSIVREVYKVATTCSITTPGVFFKTPFNEDRLFVKAPIFSGAFLAGKWKPPLLKNLLKLNVRSRSLFFEEDDALLEGTSIREIRRLMEQFRHVRVRELAIERFPSATVPRTSIALVPDLVTFFNRVSLRYDNTDSCREFLLALVEEKKLQRLELNHSLVDRSPNTTPPHWLQDTIWNTFFQPQLQQLEVNSHPSWASRFLLHFLLQKWLSEPETFLETTRSLEFDGAPPIDFLRIYGFGSTGETLSHEDYHVRPFLLPHPRSRERIVEIEVCNGSFYENDDEIDVEAVSDDEFFNEGFLSRVHFRFNRGDNAK</sequence>
<proteinExistence type="predicted"/>
<organism evidence="1 2">
    <name type="scientific">Steinernema glaseri</name>
    <dbReference type="NCBI Taxonomy" id="37863"/>
    <lineage>
        <taxon>Eukaryota</taxon>
        <taxon>Metazoa</taxon>
        <taxon>Ecdysozoa</taxon>
        <taxon>Nematoda</taxon>
        <taxon>Chromadorea</taxon>
        <taxon>Rhabditida</taxon>
        <taxon>Tylenchina</taxon>
        <taxon>Panagrolaimomorpha</taxon>
        <taxon>Strongyloidoidea</taxon>
        <taxon>Steinernematidae</taxon>
        <taxon>Steinernema</taxon>
    </lineage>
</organism>
<reference evidence="2" key="1">
    <citation type="submission" date="2016-11" db="UniProtKB">
        <authorList>
            <consortium name="WormBaseParasite"/>
        </authorList>
    </citation>
    <scope>IDENTIFICATION</scope>
</reference>
<protein>
    <submittedName>
        <fullName evidence="2">F-box domain-containing protein</fullName>
    </submittedName>
</protein>
<dbReference type="WBParaSite" id="L893_g21638.t1">
    <property type="protein sequence ID" value="L893_g21638.t1"/>
    <property type="gene ID" value="L893_g21638"/>
</dbReference>
<accession>A0A1I7Z0V3</accession>
<dbReference type="AlphaFoldDB" id="A0A1I7Z0V3"/>